<gene>
    <name evidence="1" type="ORF">J437_LFUL016082</name>
</gene>
<organism evidence="1 2">
    <name type="scientific">Ladona fulva</name>
    <name type="common">Scarce chaser dragonfly</name>
    <name type="synonym">Libellula fulva</name>
    <dbReference type="NCBI Taxonomy" id="123851"/>
    <lineage>
        <taxon>Eukaryota</taxon>
        <taxon>Metazoa</taxon>
        <taxon>Ecdysozoa</taxon>
        <taxon>Arthropoda</taxon>
        <taxon>Hexapoda</taxon>
        <taxon>Insecta</taxon>
        <taxon>Pterygota</taxon>
        <taxon>Palaeoptera</taxon>
        <taxon>Odonata</taxon>
        <taxon>Epiprocta</taxon>
        <taxon>Anisoptera</taxon>
        <taxon>Libelluloidea</taxon>
        <taxon>Libellulidae</taxon>
        <taxon>Ladona</taxon>
    </lineage>
</organism>
<comment type="caution">
    <text evidence="1">The sequence shown here is derived from an EMBL/GenBank/DDBJ whole genome shotgun (WGS) entry which is preliminary data.</text>
</comment>
<keyword evidence="2" id="KW-1185">Reference proteome</keyword>
<accession>A0A8K0KKX6</accession>
<dbReference type="SUPFAM" id="SSF53098">
    <property type="entry name" value="Ribonuclease H-like"/>
    <property type="match status" value="1"/>
</dbReference>
<dbReference type="AlphaFoldDB" id="A0A8K0KKX6"/>
<reference evidence="1" key="1">
    <citation type="submission" date="2013-04" db="EMBL/GenBank/DDBJ databases">
        <authorList>
            <person name="Qu J."/>
            <person name="Murali S.C."/>
            <person name="Bandaranaike D."/>
            <person name="Bellair M."/>
            <person name="Blankenburg K."/>
            <person name="Chao H."/>
            <person name="Dinh H."/>
            <person name="Doddapaneni H."/>
            <person name="Downs B."/>
            <person name="Dugan-Rocha S."/>
            <person name="Elkadiri S."/>
            <person name="Gnanaolivu R.D."/>
            <person name="Hernandez B."/>
            <person name="Javaid M."/>
            <person name="Jayaseelan J.C."/>
            <person name="Lee S."/>
            <person name="Li M."/>
            <person name="Ming W."/>
            <person name="Munidasa M."/>
            <person name="Muniz J."/>
            <person name="Nguyen L."/>
            <person name="Ongeri F."/>
            <person name="Osuji N."/>
            <person name="Pu L.-L."/>
            <person name="Puazo M."/>
            <person name="Qu C."/>
            <person name="Quiroz J."/>
            <person name="Raj R."/>
            <person name="Weissenberger G."/>
            <person name="Xin Y."/>
            <person name="Zou X."/>
            <person name="Han Y."/>
            <person name="Richards S."/>
            <person name="Worley K."/>
            <person name="Muzny D."/>
            <person name="Gibbs R."/>
        </authorList>
    </citation>
    <scope>NUCLEOTIDE SEQUENCE</scope>
    <source>
        <strain evidence="1">Sampled in the wild</strain>
    </source>
</reference>
<dbReference type="EMBL" id="KZ309132">
    <property type="protein sequence ID" value="KAG8237196.1"/>
    <property type="molecule type" value="Genomic_DNA"/>
</dbReference>
<dbReference type="InterPro" id="IPR012337">
    <property type="entry name" value="RNaseH-like_sf"/>
</dbReference>
<evidence type="ECO:0000313" key="2">
    <source>
        <dbReference type="Proteomes" id="UP000792457"/>
    </source>
</evidence>
<protein>
    <submittedName>
        <fullName evidence="1">Uncharacterized protein</fullName>
    </submittedName>
</protein>
<dbReference type="PANTHER" id="PTHR45913">
    <property type="entry name" value="EPM2A-INTERACTING PROTEIN 1"/>
    <property type="match status" value="1"/>
</dbReference>
<dbReference type="OrthoDB" id="8865791at2759"/>
<dbReference type="Proteomes" id="UP000792457">
    <property type="component" value="Unassembled WGS sequence"/>
</dbReference>
<evidence type="ECO:0000313" key="1">
    <source>
        <dbReference type="EMBL" id="KAG8237196.1"/>
    </source>
</evidence>
<sequence>MQRTTPRIRKSGRVKFANFKVQECNNGFVLNCSLACEVEKTISRRAIEELQLSDSTVLRRKEAIADDIQSQLKRDVETCEWFSLQFDESTDVSDTSQLAVIIRMLLTTLLRERGERTFTIFLRHMQHMREKFCRLPLKKLSAITTDGSPAMKRCAQGYSHLDTSWIINFIRAAPLQHRIFKELLEDSKDKRVNLILHAEVRWLSRGKVLSRFLSLIEPINELMQSNPENSVNTLKN</sequence>
<reference evidence="1" key="2">
    <citation type="submission" date="2017-10" db="EMBL/GenBank/DDBJ databases">
        <title>Ladona fulva Genome sequencing and assembly.</title>
        <authorList>
            <person name="Murali S."/>
            <person name="Richards S."/>
            <person name="Bandaranaike D."/>
            <person name="Bellair M."/>
            <person name="Blankenburg K."/>
            <person name="Chao H."/>
            <person name="Dinh H."/>
            <person name="Doddapaneni H."/>
            <person name="Dugan-Rocha S."/>
            <person name="Elkadiri S."/>
            <person name="Gnanaolivu R."/>
            <person name="Hernandez B."/>
            <person name="Skinner E."/>
            <person name="Javaid M."/>
            <person name="Lee S."/>
            <person name="Li M."/>
            <person name="Ming W."/>
            <person name="Munidasa M."/>
            <person name="Muniz J."/>
            <person name="Nguyen L."/>
            <person name="Hughes D."/>
            <person name="Osuji N."/>
            <person name="Pu L.-L."/>
            <person name="Puazo M."/>
            <person name="Qu C."/>
            <person name="Quiroz J."/>
            <person name="Raj R."/>
            <person name="Weissenberger G."/>
            <person name="Xin Y."/>
            <person name="Zou X."/>
            <person name="Han Y."/>
            <person name="Worley K."/>
            <person name="Muzny D."/>
            <person name="Gibbs R."/>
        </authorList>
    </citation>
    <scope>NUCLEOTIDE SEQUENCE</scope>
    <source>
        <strain evidence="1">Sampled in the wild</strain>
    </source>
</reference>
<name>A0A8K0KKX6_LADFU</name>
<dbReference type="PANTHER" id="PTHR45913:SF21">
    <property type="entry name" value="DUF4371 DOMAIN-CONTAINING PROTEIN"/>
    <property type="match status" value="1"/>
</dbReference>
<proteinExistence type="predicted"/>